<dbReference type="InterPro" id="IPR017968">
    <property type="entry name" value="Acylphosphatase_CS"/>
</dbReference>
<dbReference type="OrthoDB" id="9808093at2"/>
<dbReference type="GO" id="GO:0003998">
    <property type="term" value="F:acylphosphatase activity"/>
    <property type="evidence" value="ECO:0007669"/>
    <property type="project" value="UniProtKB-EC"/>
</dbReference>
<proteinExistence type="inferred from homology"/>
<dbReference type="RefSeq" id="WP_066323024.1">
    <property type="nucleotide sequence ID" value="NZ_CP015438.1"/>
</dbReference>
<evidence type="ECO:0000256" key="3">
    <source>
        <dbReference type="ARBA" id="ARBA00015991"/>
    </source>
</evidence>
<evidence type="ECO:0000256" key="5">
    <source>
        <dbReference type="PROSITE-ProRule" id="PRU00520"/>
    </source>
</evidence>
<organism evidence="9 10">
    <name type="scientific">Anoxybacteroides amylolyticum</name>
    <dbReference type="NCBI Taxonomy" id="294699"/>
    <lineage>
        <taxon>Bacteria</taxon>
        <taxon>Bacillati</taxon>
        <taxon>Bacillota</taxon>
        <taxon>Bacilli</taxon>
        <taxon>Bacillales</taxon>
        <taxon>Anoxybacillaceae</taxon>
        <taxon>Anoxybacteroides</taxon>
    </lineage>
</organism>
<dbReference type="KEGG" id="aamy:GFC30_826"/>
<dbReference type="PRINTS" id="PR00112">
    <property type="entry name" value="ACYLPHPHTASE"/>
</dbReference>
<dbReference type="AlphaFoldDB" id="A0A160F2B4"/>
<evidence type="ECO:0000256" key="6">
    <source>
        <dbReference type="RuleBase" id="RU000553"/>
    </source>
</evidence>
<evidence type="ECO:0000256" key="1">
    <source>
        <dbReference type="ARBA" id="ARBA00005614"/>
    </source>
</evidence>
<keyword evidence="10" id="KW-1185">Reference proteome</keyword>
<dbReference type="PATRIC" id="fig|294699.3.peg.833"/>
<evidence type="ECO:0000313" key="9">
    <source>
        <dbReference type="EMBL" id="ANB59842.1"/>
    </source>
</evidence>
<feature type="domain" description="Acylphosphatase-like" evidence="8">
    <location>
        <begin position="3"/>
        <end position="90"/>
    </location>
</feature>
<dbReference type="InterPro" id="IPR001792">
    <property type="entry name" value="Acylphosphatase-like_dom"/>
</dbReference>
<dbReference type="PANTHER" id="PTHR47268:SF4">
    <property type="entry name" value="ACYLPHOSPHATASE"/>
    <property type="match status" value="1"/>
</dbReference>
<feature type="active site" evidence="5">
    <location>
        <position position="18"/>
    </location>
</feature>
<dbReference type="PROSITE" id="PS51160">
    <property type="entry name" value="ACYLPHOSPHATASE_3"/>
    <property type="match status" value="1"/>
</dbReference>
<evidence type="ECO:0000313" key="10">
    <source>
        <dbReference type="Proteomes" id="UP000076865"/>
    </source>
</evidence>
<dbReference type="Pfam" id="PF00708">
    <property type="entry name" value="Acylphosphatase"/>
    <property type="match status" value="1"/>
</dbReference>
<protein>
    <recommendedName>
        <fullName evidence="3 5">Acylphosphatase</fullName>
        <ecNumber evidence="2 5">3.6.1.7</ecNumber>
    </recommendedName>
</protein>
<dbReference type="EMBL" id="CP015438">
    <property type="protein sequence ID" value="ANB59842.1"/>
    <property type="molecule type" value="Genomic_DNA"/>
</dbReference>
<sequence>MRRLHVVVHGRVQGVGFRYYAQGEALKWALTGWVKNKDDGTVELEVQGTDERLQMFLDKIEQGSPFARVTNVETEYIPPLPNEKTFRIIY</sequence>
<feature type="active site" evidence="5">
    <location>
        <position position="36"/>
    </location>
</feature>
<dbReference type="InterPro" id="IPR036046">
    <property type="entry name" value="Acylphosphatase-like_dom_sf"/>
</dbReference>
<dbReference type="Gene3D" id="3.30.70.100">
    <property type="match status" value="1"/>
</dbReference>
<comment type="catalytic activity">
    <reaction evidence="4 5 6">
        <text>an acyl phosphate + H2O = a carboxylate + phosphate + H(+)</text>
        <dbReference type="Rhea" id="RHEA:14965"/>
        <dbReference type="ChEBI" id="CHEBI:15377"/>
        <dbReference type="ChEBI" id="CHEBI:15378"/>
        <dbReference type="ChEBI" id="CHEBI:29067"/>
        <dbReference type="ChEBI" id="CHEBI:43474"/>
        <dbReference type="ChEBI" id="CHEBI:59918"/>
        <dbReference type="EC" id="3.6.1.7"/>
    </reaction>
</comment>
<evidence type="ECO:0000259" key="8">
    <source>
        <dbReference type="PROSITE" id="PS51160"/>
    </source>
</evidence>
<dbReference type="EC" id="3.6.1.7" evidence="2 5"/>
<dbReference type="PROSITE" id="PS00151">
    <property type="entry name" value="ACYLPHOSPHATASE_2"/>
    <property type="match status" value="1"/>
</dbReference>
<accession>A0A160F2B4</accession>
<reference evidence="9 10" key="1">
    <citation type="journal article" date="2006" name="Syst. Appl. Microbiol.">
        <title>Anoxybacillus amylolyticus sp. nov., a thermophilic amylase producing bacterium isolated from Mount Rittmann (Antarctica).</title>
        <authorList>
            <person name="Poli A."/>
            <person name="Esposito E."/>
            <person name="Lama L."/>
            <person name="Orlando P."/>
            <person name="Nicolaus G."/>
            <person name="de Appolonia F."/>
            <person name="Gambacorta A."/>
            <person name="Nicolaus B."/>
        </authorList>
    </citation>
    <scope>NUCLEOTIDE SEQUENCE [LARGE SCALE GENOMIC DNA]</scope>
    <source>
        <strain evidence="9 10">DSM 15939</strain>
    </source>
</reference>
<dbReference type="NCBIfam" id="NF010995">
    <property type="entry name" value="PRK14420.1"/>
    <property type="match status" value="1"/>
</dbReference>
<dbReference type="InterPro" id="IPR020456">
    <property type="entry name" value="Acylphosphatase"/>
</dbReference>
<gene>
    <name evidence="9" type="primary">acyP</name>
    <name evidence="9" type="ORF">GFC30_826</name>
</gene>
<dbReference type="SUPFAM" id="SSF54975">
    <property type="entry name" value="Acylphosphatase/BLUF domain-like"/>
    <property type="match status" value="1"/>
</dbReference>
<dbReference type="PROSITE" id="PS00150">
    <property type="entry name" value="ACYLPHOSPHATASE_1"/>
    <property type="match status" value="1"/>
</dbReference>
<evidence type="ECO:0000256" key="4">
    <source>
        <dbReference type="ARBA" id="ARBA00047645"/>
    </source>
</evidence>
<evidence type="ECO:0000256" key="7">
    <source>
        <dbReference type="RuleBase" id="RU004168"/>
    </source>
</evidence>
<dbReference type="PANTHER" id="PTHR47268">
    <property type="entry name" value="ACYLPHOSPHATASE"/>
    <property type="match status" value="1"/>
</dbReference>
<evidence type="ECO:0000256" key="2">
    <source>
        <dbReference type="ARBA" id="ARBA00012150"/>
    </source>
</evidence>
<comment type="similarity">
    <text evidence="1 7">Belongs to the acylphosphatase family.</text>
</comment>
<keyword evidence="5 6" id="KW-0378">Hydrolase</keyword>
<dbReference type="Proteomes" id="UP000076865">
    <property type="component" value="Chromosome"/>
</dbReference>
<name>A0A160F2B4_9BACL</name>